<feature type="domain" description="Smf/DprA SAM" evidence="4">
    <location>
        <begin position="4"/>
        <end position="68"/>
    </location>
</feature>
<proteinExistence type="inferred from homology"/>
<evidence type="ECO:0000256" key="1">
    <source>
        <dbReference type="ARBA" id="ARBA00006525"/>
    </source>
</evidence>
<dbReference type="Gene3D" id="1.10.10.10">
    <property type="entry name" value="Winged helix-like DNA-binding domain superfamily/Winged helix DNA-binding domain"/>
    <property type="match status" value="1"/>
</dbReference>
<name>A0AAW6QBX5_9PAST</name>
<dbReference type="InterPro" id="IPR036388">
    <property type="entry name" value="WH-like_DNA-bd_sf"/>
</dbReference>
<dbReference type="Pfam" id="PF25317">
    <property type="entry name" value="SAM_SMF"/>
    <property type="match status" value="1"/>
</dbReference>
<evidence type="ECO:0000259" key="2">
    <source>
        <dbReference type="Pfam" id="PF02481"/>
    </source>
</evidence>
<dbReference type="EMBL" id="JARQTW010000008">
    <property type="protein sequence ID" value="MDG2949729.1"/>
    <property type="molecule type" value="Genomic_DNA"/>
</dbReference>
<dbReference type="AlphaFoldDB" id="A0AAW6QBX5"/>
<accession>A0AAW6QBX5</accession>
<dbReference type="Pfam" id="PF02481">
    <property type="entry name" value="DNA_processg_A"/>
    <property type="match status" value="1"/>
</dbReference>
<protein>
    <submittedName>
        <fullName evidence="5">DNA-processing protein DprA</fullName>
    </submittedName>
</protein>
<feature type="domain" description="Smf/DprA SLOG" evidence="2">
    <location>
        <begin position="77"/>
        <end position="286"/>
    </location>
</feature>
<dbReference type="InterPro" id="IPR057666">
    <property type="entry name" value="DrpA_SLOG"/>
</dbReference>
<organism evidence="5 6">
    <name type="scientific">Exercitatus varius</name>
    <dbReference type="NCBI Taxonomy" id="67857"/>
    <lineage>
        <taxon>Bacteria</taxon>
        <taxon>Pseudomonadati</taxon>
        <taxon>Pseudomonadota</taxon>
        <taxon>Gammaproteobacteria</taxon>
        <taxon>Pasteurellales</taxon>
        <taxon>Pasteurellaceae</taxon>
        <taxon>Exercitatus</taxon>
    </lineage>
</organism>
<evidence type="ECO:0000313" key="5">
    <source>
        <dbReference type="EMBL" id="MDG2949729.1"/>
    </source>
</evidence>
<evidence type="ECO:0000259" key="4">
    <source>
        <dbReference type="Pfam" id="PF25317"/>
    </source>
</evidence>
<feature type="domain" description="DprA winged helix" evidence="3">
    <location>
        <begin position="312"/>
        <end position="371"/>
    </location>
</feature>
<dbReference type="InterPro" id="IPR041614">
    <property type="entry name" value="DprA_WH"/>
</dbReference>
<sequence length="376" mass="41724">MDKYAETLLRLLQVPRLGASTVSQILTAIDLNTLLSYDADAFYAIGWTTHQIKRWFKPERKYIDPALEWGQKSGNRIIHCFHLDYPYLLKQIESSPPVLFVQGNADLLAHPQIAIVGSRYCSDYGSYWAKYFATEFCTAGFAVTSGLAKGIDAHSHRAAVDVQGKTIAVLGNGLNQIYPAVNRSLAQAILATGGTLVTEFIPDQPPVPANFPRRNRIISGLSLATLVVEASERSGSLITARFALEQNREVFAIPGNLNNDFSTGCHKLIKQGAMLVENAKDVIENIPYYGFTNMQIQDVKDVLKATVPCPNPRPPSARYADPRHPDLFNLIGHNLISVDELATRTGLNVDELLIQLLDLELQDLILCEDGGYRRQW</sequence>
<dbReference type="SUPFAM" id="SSF102405">
    <property type="entry name" value="MCP/YpsA-like"/>
    <property type="match status" value="1"/>
</dbReference>
<dbReference type="InterPro" id="IPR057338">
    <property type="entry name" value="DprA_SAM"/>
</dbReference>
<dbReference type="NCBIfam" id="TIGR00732">
    <property type="entry name" value="dprA"/>
    <property type="match status" value="1"/>
</dbReference>
<dbReference type="GO" id="GO:0009294">
    <property type="term" value="P:DNA-mediated transformation"/>
    <property type="evidence" value="ECO:0007669"/>
    <property type="project" value="InterPro"/>
</dbReference>
<gene>
    <name evidence="5" type="primary">dprA</name>
    <name evidence="5" type="ORF">P7M15_04215</name>
</gene>
<dbReference type="PANTHER" id="PTHR43022:SF1">
    <property type="entry name" value="PROTEIN SMF"/>
    <property type="match status" value="1"/>
</dbReference>
<reference evidence="5" key="1">
    <citation type="submission" date="2023-03" db="EMBL/GenBank/DDBJ databases">
        <title>Classification of Bisgaard taxon 6 and taxon 10 as Exercitatus varius gen. nov., spec. nov.</title>
        <authorList>
            <person name="Christensen H."/>
        </authorList>
    </citation>
    <scope>NUCLEOTIDE SEQUENCE</scope>
    <source>
        <strain evidence="5">86116</strain>
    </source>
</reference>
<dbReference type="Gene3D" id="3.40.50.450">
    <property type="match status" value="1"/>
</dbReference>
<comment type="caution">
    <text evidence="5">The sequence shown here is derived from an EMBL/GenBank/DDBJ whole genome shotgun (WGS) entry which is preliminary data.</text>
</comment>
<evidence type="ECO:0000259" key="3">
    <source>
        <dbReference type="Pfam" id="PF17782"/>
    </source>
</evidence>
<dbReference type="RefSeq" id="WP_317476903.1">
    <property type="nucleotide sequence ID" value="NZ_JARQTW010000008.1"/>
</dbReference>
<dbReference type="Proteomes" id="UP001214976">
    <property type="component" value="Unassembled WGS sequence"/>
</dbReference>
<comment type="similarity">
    <text evidence="1">Belongs to the DprA/Smf family.</text>
</comment>
<dbReference type="PANTHER" id="PTHR43022">
    <property type="entry name" value="PROTEIN SMF"/>
    <property type="match status" value="1"/>
</dbReference>
<dbReference type="InterPro" id="IPR003488">
    <property type="entry name" value="DprA"/>
</dbReference>
<dbReference type="Pfam" id="PF17782">
    <property type="entry name" value="WHD_DprA"/>
    <property type="match status" value="1"/>
</dbReference>
<evidence type="ECO:0000313" key="6">
    <source>
        <dbReference type="Proteomes" id="UP001214976"/>
    </source>
</evidence>